<reference evidence="1" key="1">
    <citation type="submission" date="2010-03" db="EMBL/GenBank/DDBJ databases">
        <title>The genome sequence of Ruminococcus sp. 18P13.</title>
        <authorList>
            <consortium name="metaHIT consortium -- http://www.metahit.eu/"/>
            <person name="Pajon A."/>
            <person name="Turner K."/>
            <person name="Parkhill J."/>
            <person name="Bernalier A."/>
        </authorList>
    </citation>
    <scope>NUCLEOTIDE SEQUENCE [LARGE SCALE GENOMIC DNA]</scope>
    <source>
        <strain evidence="1">Type strain: 18P13</strain>
    </source>
</reference>
<evidence type="ECO:0000313" key="2">
    <source>
        <dbReference type="Proteomes" id="UP000007054"/>
    </source>
</evidence>
<dbReference type="BioCyc" id="RCHA213810:RUM_RS10835-MONOMER"/>
<sequence length="81" mass="9321">MSHSKHTKRGYSLYLEKWNPAAKKYIHTCALCGCRGYSPALEQEGLRDSVTARECFRTLPRLELDERGCCADCARILEKRK</sequence>
<evidence type="ECO:0000313" key="1">
    <source>
        <dbReference type="EMBL" id="CBL18237.1"/>
    </source>
</evidence>
<name>D4LF42_RUMC1</name>
<keyword evidence="2" id="KW-1185">Reference proteome</keyword>
<organism evidence="1 2">
    <name type="scientific">Ruminococcus champanellensis (strain DSM 18848 / JCM 17042 / KCTC 15320 / 18P13)</name>
    <dbReference type="NCBI Taxonomy" id="213810"/>
    <lineage>
        <taxon>Bacteria</taxon>
        <taxon>Bacillati</taxon>
        <taxon>Bacillota</taxon>
        <taxon>Clostridia</taxon>
        <taxon>Eubacteriales</taxon>
        <taxon>Oscillospiraceae</taxon>
        <taxon>Ruminococcus</taxon>
    </lineage>
</organism>
<dbReference type="PATRIC" id="fig|213810.4.peg.2118"/>
<dbReference type="EMBL" id="FP929052">
    <property type="protein sequence ID" value="CBL18237.1"/>
    <property type="molecule type" value="Genomic_DNA"/>
</dbReference>
<dbReference type="KEGG" id="rch:RUM_22310"/>
<dbReference type="GeneID" id="83156885"/>
<protein>
    <submittedName>
        <fullName evidence="1">Uncharacterized protein</fullName>
    </submittedName>
</protein>
<dbReference type="Proteomes" id="UP000007054">
    <property type="component" value="Chromosome"/>
</dbReference>
<proteinExistence type="predicted"/>
<dbReference type="RefSeq" id="WP_015559143.1">
    <property type="nucleotide sequence ID" value="NC_021039.1"/>
</dbReference>
<dbReference type="STRING" id="213810.RUM_22310"/>
<reference evidence="1" key="2">
    <citation type="submission" date="2010-03" db="EMBL/GenBank/DDBJ databases">
        <authorList>
            <person name="Pajon A."/>
        </authorList>
    </citation>
    <scope>NUCLEOTIDE SEQUENCE</scope>
    <source>
        <strain evidence="1">Type strain: 18P13</strain>
    </source>
</reference>
<accession>D4LF42</accession>
<gene>
    <name evidence="1" type="ordered locus">RUM_22310</name>
</gene>
<dbReference type="AlphaFoldDB" id="D4LF42"/>
<dbReference type="HOGENOM" id="CLU_2435728_0_0_9"/>